<feature type="coiled-coil region" evidence="1">
    <location>
        <begin position="185"/>
        <end position="212"/>
    </location>
</feature>
<keyword evidence="3" id="KW-1185">Reference proteome</keyword>
<dbReference type="RefSeq" id="WP_204928499.1">
    <property type="nucleotide sequence ID" value="NZ_JAFEUC010000023.1"/>
</dbReference>
<dbReference type="Proteomes" id="UP001518872">
    <property type="component" value="Unassembled WGS sequence"/>
</dbReference>
<organism evidence="2 3">
    <name type="scientific">Micromonospora humida</name>
    <dbReference type="NCBI Taxonomy" id="2809018"/>
    <lineage>
        <taxon>Bacteria</taxon>
        <taxon>Bacillati</taxon>
        <taxon>Actinomycetota</taxon>
        <taxon>Actinomycetes</taxon>
        <taxon>Micromonosporales</taxon>
        <taxon>Micromonosporaceae</taxon>
        <taxon>Micromonospora</taxon>
    </lineage>
</organism>
<sequence>MARPMRKNAVLKLGGVGALAVLLLGGGLQLASAGENTGSTAAQTVNCPTVRDKLPAVPASAAAGVERELANLDEEIARQNERLAKQAANPQGGANFINNAILGPLKSKRVAVLDRIEINFNRAGAQRPNLDALATCGLNAPGVASALNSSVKAGNAATGGNNTTAAAQTVNCPTPQIPAVPAQAAANVQAELANLDKQISEANARLAQQAANPQGGANFINNAILGPLEDKRKAALDRIEIAFNRVGAQRPNLDNFAACGLNGAGAGNAGNGNAGAGNGNGGNGNAGNGNAGNGNAGNGNAGAARTVNCPTPQIPAVPAQAAANVQAELANLDKQISEANARLAQQAANPQGGANFINNAILGPLEDKRKAALDRIEIAFNRVGAQRPNLDNFAACGLN</sequence>
<protein>
    <submittedName>
        <fullName evidence="2">Uncharacterized protein</fullName>
    </submittedName>
</protein>
<feature type="coiled-coil region" evidence="1">
    <location>
        <begin position="322"/>
        <end position="349"/>
    </location>
</feature>
<name>A0ABS2J2K7_9ACTN</name>
<evidence type="ECO:0000313" key="2">
    <source>
        <dbReference type="EMBL" id="MBM7080780.1"/>
    </source>
</evidence>
<gene>
    <name evidence="2" type="ORF">JQX11_31150</name>
</gene>
<keyword evidence="1" id="KW-0175">Coiled coil</keyword>
<dbReference type="EMBL" id="JAFEUC010000023">
    <property type="protein sequence ID" value="MBM7080780.1"/>
    <property type="molecule type" value="Genomic_DNA"/>
</dbReference>
<proteinExistence type="predicted"/>
<accession>A0ABS2J2K7</accession>
<reference evidence="2 3" key="1">
    <citation type="submission" date="2021-02" db="EMBL/GenBank/DDBJ databases">
        <authorList>
            <person name="Ra J.-S."/>
        </authorList>
    </citation>
    <scope>NUCLEOTIDE SEQUENCE [LARGE SCALE GENOMIC DNA]</scope>
    <source>
        <strain evidence="2 3">MMS20-R1-14</strain>
    </source>
</reference>
<feature type="coiled-coil region" evidence="1">
    <location>
        <begin position="62"/>
        <end position="89"/>
    </location>
</feature>
<comment type="caution">
    <text evidence="2">The sequence shown here is derived from an EMBL/GenBank/DDBJ whole genome shotgun (WGS) entry which is preliminary data.</text>
</comment>
<evidence type="ECO:0000313" key="3">
    <source>
        <dbReference type="Proteomes" id="UP001518872"/>
    </source>
</evidence>
<evidence type="ECO:0000256" key="1">
    <source>
        <dbReference type="SAM" id="Coils"/>
    </source>
</evidence>